<reference evidence="4 5" key="1">
    <citation type="submission" date="2018-01" db="EMBL/GenBank/DDBJ databases">
        <title>Saezia sanguinis gen. nov., sp. nov., in the order Burkholderiales isolated from human blood.</title>
        <authorList>
            <person name="Medina-Pascual M.J."/>
            <person name="Valdezate S."/>
            <person name="Monzon S."/>
            <person name="Cuesta I."/>
            <person name="Carrasco G."/>
            <person name="Villalon P."/>
            <person name="Saez-Nieto J.A."/>
        </authorList>
    </citation>
    <scope>NUCLEOTIDE SEQUENCE [LARGE SCALE GENOMIC DNA]</scope>
    <source>
        <strain evidence="4 5">CNM695-12</strain>
    </source>
</reference>
<dbReference type="PANTHER" id="PTHR42673">
    <property type="entry name" value="MALEYLACETOACETATE ISOMERASE"/>
    <property type="match status" value="1"/>
</dbReference>
<dbReference type="InterPro" id="IPR004046">
    <property type="entry name" value="GST_C"/>
</dbReference>
<dbReference type="Pfam" id="PF14497">
    <property type="entry name" value="GST_C_3"/>
    <property type="match status" value="1"/>
</dbReference>
<comment type="caution">
    <text evidence="4">The sequence shown here is derived from an EMBL/GenBank/DDBJ whole genome shotgun (WGS) entry which is preliminary data.</text>
</comment>
<evidence type="ECO:0000259" key="3">
    <source>
        <dbReference type="PROSITE" id="PS50405"/>
    </source>
</evidence>
<organism evidence="4 5">
    <name type="scientific">Saezia sanguinis</name>
    <dbReference type="NCBI Taxonomy" id="1965230"/>
    <lineage>
        <taxon>Bacteria</taxon>
        <taxon>Pseudomonadati</taxon>
        <taxon>Pseudomonadota</taxon>
        <taxon>Betaproteobacteria</taxon>
        <taxon>Burkholderiales</taxon>
        <taxon>Saeziaceae</taxon>
        <taxon>Saezia</taxon>
    </lineage>
</organism>
<dbReference type="SFLD" id="SFLDS00019">
    <property type="entry name" value="Glutathione_Transferase_(cytos"/>
    <property type="match status" value="1"/>
</dbReference>
<dbReference type="InterPro" id="IPR005955">
    <property type="entry name" value="GST_Zeta"/>
</dbReference>
<dbReference type="RefSeq" id="WP_126978191.1">
    <property type="nucleotide sequence ID" value="NZ_PQSP01000001.1"/>
</dbReference>
<dbReference type="PROSITE" id="PS50405">
    <property type="entry name" value="GST_CTER"/>
    <property type="match status" value="1"/>
</dbReference>
<keyword evidence="4" id="KW-0413">Isomerase</keyword>
<dbReference type="GO" id="GO:0006559">
    <property type="term" value="P:L-phenylalanine catabolic process"/>
    <property type="evidence" value="ECO:0007669"/>
    <property type="project" value="TreeGrafter"/>
</dbReference>
<dbReference type="GO" id="GO:0005737">
    <property type="term" value="C:cytoplasm"/>
    <property type="evidence" value="ECO:0007669"/>
    <property type="project" value="InterPro"/>
</dbReference>
<dbReference type="GO" id="GO:0050077">
    <property type="term" value="F:maleylpyruvate isomerase activity"/>
    <property type="evidence" value="ECO:0007669"/>
    <property type="project" value="UniProtKB-EC"/>
</dbReference>
<dbReference type="EC" id="5.2.1.4" evidence="4"/>
<sequence>MKLYSFFNSSASYRVRIALELKKIKYDLQGVNIRLGEQNAPGYRELNPIALVPALDGVPEGPVGQSLAIIDYLDQKYPEPRLIPQQLKQRVQVLEIAYAIACDIHPVNNMRILKYLNNELQVSAEQKQDWYAHWIAEGLQAVEQLLANAGADKFCVGNTATMADCCLIPQWANAARMNCDLSAYPLCRKVYEHCSSLPEFKAAAPENQPDYLKP</sequence>
<proteinExistence type="inferred from homology"/>
<dbReference type="Gene3D" id="1.20.1050.10">
    <property type="match status" value="1"/>
</dbReference>
<dbReference type="FunFam" id="1.20.1050.10:FF:000017">
    <property type="entry name" value="Maleylacetoacetate isomerase"/>
    <property type="match status" value="1"/>
</dbReference>
<gene>
    <name evidence="4" type="primary">nagL</name>
    <name evidence="4" type="ORF">CUZ56_00708</name>
</gene>
<evidence type="ECO:0000313" key="4">
    <source>
        <dbReference type="EMBL" id="RUS68221.1"/>
    </source>
</evidence>
<feature type="domain" description="GST C-terminal" evidence="3">
    <location>
        <begin position="86"/>
        <end position="214"/>
    </location>
</feature>
<dbReference type="SFLD" id="SFLDG00358">
    <property type="entry name" value="Main_(cytGST)"/>
    <property type="match status" value="1"/>
</dbReference>
<dbReference type="InterPro" id="IPR040079">
    <property type="entry name" value="Glutathione_S-Trfase"/>
</dbReference>
<dbReference type="PROSITE" id="PS50404">
    <property type="entry name" value="GST_NTER"/>
    <property type="match status" value="1"/>
</dbReference>
<dbReference type="InterPro" id="IPR034333">
    <property type="entry name" value="GST_Zeta_N"/>
</dbReference>
<dbReference type="Gene3D" id="3.40.30.10">
    <property type="entry name" value="Glutaredoxin"/>
    <property type="match status" value="1"/>
</dbReference>
<dbReference type="Pfam" id="PF13417">
    <property type="entry name" value="GST_N_3"/>
    <property type="match status" value="1"/>
</dbReference>
<dbReference type="InterPro" id="IPR034330">
    <property type="entry name" value="GST_Zeta_C"/>
</dbReference>
<name>A0A433SHK2_9BURK</name>
<keyword evidence="4" id="KW-0670">Pyruvate</keyword>
<dbReference type="GO" id="GO:0016034">
    <property type="term" value="F:maleylacetoacetate isomerase activity"/>
    <property type="evidence" value="ECO:0007669"/>
    <property type="project" value="TreeGrafter"/>
</dbReference>
<dbReference type="AlphaFoldDB" id="A0A433SHK2"/>
<dbReference type="InterPro" id="IPR010987">
    <property type="entry name" value="Glutathione-S-Trfase_C-like"/>
</dbReference>
<dbReference type="OrthoDB" id="509852at2"/>
<dbReference type="SUPFAM" id="SSF52833">
    <property type="entry name" value="Thioredoxin-like"/>
    <property type="match status" value="1"/>
</dbReference>
<keyword evidence="5" id="KW-1185">Reference proteome</keyword>
<dbReference type="InterPro" id="IPR004045">
    <property type="entry name" value="Glutathione_S-Trfase_N"/>
</dbReference>
<dbReference type="SUPFAM" id="SSF47616">
    <property type="entry name" value="GST C-terminal domain-like"/>
    <property type="match status" value="1"/>
</dbReference>
<evidence type="ECO:0000259" key="2">
    <source>
        <dbReference type="PROSITE" id="PS50404"/>
    </source>
</evidence>
<accession>A0A433SHK2</accession>
<feature type="domain" description="GST N-terminal" evidence="2">
    <location>
        <begin position="1"/>
        <end position="81"/>
    </location>
</feature>
<dbReference type="CDD" id="cd03042">
    <property type="entry name" value="GST_N_Zeta"/>
    <property type="match status" value="1"/>
</dbReference>
<comment type="similarity">
    <text evidence="1">Belongs to the GST superfamily. Zeta family.</text>
</comment>
<dbReference type="EMBL" id="PQSP01000001">
    <property type="protein sequence ID" value="RUS68221.1"/>
    <property type="molecule type" value="Genomic_DNA"/>
</dbReference>
<dbReference type="GO" id="GO:0006749">
    <property type="term" value="P:glutathione metabolic process"/>
    <property type="evidence" value="ECO:0007669"/>
    <property type="project" value="TreeGrafter"/>
</dbReference>
<protein>
    <submittedName>
        <fullName evidence="4">Maleylpyruvate isomerase</fullName>
        <ecNumber evidence="4">5.2.1.4</ecNumber>
    </submittedName>
</protein>
<dbReference type="GO" id="GO:0004364">
    <property type="term" value="F:glutathione transferase activity"/>
    <property type="evidence" value="ECO:0007669"/>
    <property type="project" value="TreeGrafter"/>
</dbReference>
<dbReference type="Proteomes" id="UP000286947">
    <property type="component" value="Unassembled WGS sequence"/>
</dbReference>
<dbReference type="InterPro" id="IPR036249">
    <property type="entry name" value="Thioredoxin-like_sf"/>
</dbReference>
<dbReference type="NCBIfam" id="TIGR01262">
    <property type="entry name" value="maiA"/>
    <property type="match status" value="1"/>
</dbReference>
<dbReference type="InterPro" id="IPR036282">
    <property type="entry name" value="Glutathione-S-Trfase_C_sf"/>
</dbReference>
<evidence type="ECO:0000313" key="5">
    <source>
        <dbReference type="Proteomes" id="UP000286947"/>
    </source>
</evidence>
<dbReference type="CDD" id="cd03191">
    <property type="entry name" value="GST_C_Zeta"/>
    <property type="match status" value="1"/>
</dbReference>
<dbReference type="PANTHER" id="PTHR42673:SF4">
    <property type="entry name" value="MALEYLACETOACETATE ISOMERASE"/>
    <property type="match status" value="1"/>
</dbReference>
<evidence type="ECO:0000256" key="1">
    <source>
        <dbReference type="ARBA" id="ARBA00010007"/>
    </source>
</evidence>